<name>A0A6L5Z1W6_9RHOB</name>
<gene>
    <name evidence="1" type="ORF">GE300_10270</name>
</gene>
<comment type="caution">
    <text evidence="1">The sequence shown here is derived from an EMBL/GenBank/DDBJ whole genome shotgun (WGS) entry which is preliminary data.</text>
</comment>
<dbReference type="Proteomes" id="UP000474957">
    <property type="component" value="Unassembled WGS sequence"/>
</dbReference>
<accession>A0A6L5Z1W6</accession>
<sequence>MVTRGDAAAWSPACDAYFARFASGVYDTFNHLQLILPADRAHVVADRGDLVIGHAGVDGIEFCFRKGMPGVHAWYGIECEHRLVARDLDDLLRRWNDRSLTL</sequence>
<dbReference type="EMBL" id="WIND01000006">
    <property type="protein sequence ID" value="MSU89994.1"/>
    <property type="molecule type" value="Genomic_DNA"/>
</dbReference>
<evidence type="ECO:0000313" key="2">
    <source>
        <dbReference type="Proteomes" id="UP000474957"/>
    </source>
</evidence>
<reference evidence="1 2" key="1">
    <citation type="submission" date="2019-10" db="EMBL/GenBank/DDBJ databases">
        <title>Cognatihalovulum marinum gen. nov. sp. nov., a new member of the family Rhodobacteraceae isolated from deep seawater of the Northwest Indian Ocean.</title>
        <authorList>
            <person name="Ruan C."/>
            <person name="Wang J."/>
            <person name="Zheng X."/>
            <person name="Song L."/>
            <person name="Zhu Y."/>
            <person name="Huang Y."/>
            <person name="Lu Z."/>
            <person name="Du W."/>
            <person name="Huang L."/>
            <person name="Dai X."/>
        </authorList>
    </citation>
    <scope>NUCLEOTIDE SEQUENCE [LARGE SCALE GENOMIC DNA]</scope>
    <source>
        <strain evidence="1 2">2CG4</strain>
    </source>
</reference>
<dbReference type="AlphaFoldDB" id="A0A6L5Z1W6"/>
<dbReference type="RefSeq" id="WP_154446480.1">
    <property type="nucleotide sequence ID" value="NZ_WIND01000006.1"/>
</dbReference>
<protein>
    <submittedName>
        <fullName evidence="1">Uncharacterized protein</fullName>
    </submittedName>
</protein>
<organism evidence="1 2">
    <name type="scientific">Halovulum marinum</name>
    <dbReference type="NCBI Taxonomy" id="2662447"/>
    <lineage>
        <taxon>Bacteria</taxon>
        <taxon>Pseudomonadati</taxon>
        <taxon>Pseudomonadota</taxon>
        <taxon>Alphaproteobacteria</taxon>
        <taxon>Rhodobacterales</taxon>
        <taxon>Paracoccaceae</taxon>
        <taxon>Halovulum</taxon>
    </lineage>
</organism>
<proteinExistence type="predicted"/>
<evidence type="ECO:0000313" key="1">
    <source>
        <dbReference type="EMBL" id="MSU89994.1"/>
    </source>
</evidence>
<keyword evidence="2" id="KW-1185">Reference proteome</keyword>